<keyword evidence="2" id="KW-0964">Secreted</keyword>
<dbReference type="SUPFAM" id="SSF55486">
    <property type="entry name" value="Metalloproteases ('zincins'), catalytic domain"/>
    <property type="match status" value="1"/>
</dbReference>
<feature type="region of interest" description="Disordered" evidence="3">
    <location>
        <begin position="4969"/>
        <end position="4995"/>
    </location>
</feature>
<evidence type="ECO:0000256" key="3">
    <source>
        <dbReference type="SAM" id="MobiDB-lite"/>
    </source>
</evidence>
<dbReference type="InterPro" id="IPR001343">
    <property type="entry name" value="Hemolysn_Ca-bd"/>
</dbReference>
<dbReference type="EMBL" id="JAAGNX010000001">
    <property type="protein sequence ID" value="NDV61616.1"/>
    <property type="molecule type" value="Genomic_DNA"/>
</dbReference>
<feature type="region of interest" description="Disordered" evidence="3">
    <location>
        <begin position="5064"/>
        <end position="5086"/>
    </location>
</feature>
<comment type="caution">
    <text evidence="4">The sequence shown here is derived from an EMBL/GenBank/DDBJ whole genome shotgun (WGS) entry which is preliminary data.</text>
</comment>
<dbReference type="PANTHER" id="PTHR38340">
    <property type="entry name" value="S-LAYER PROTEIN"/>
    <property type="match status" value="1"/>
</dbReference>
<dbReference type="GO" id="GO:0005509">
    <property type="term" value="F:calcium ion binding"/>
    <property type="evidence" value="ECO:0007669"/>
    <property type="project" value="InterPro"/>
</dbReference>
<evidence type="ECO:0000256" key="2">
    <source>
        <dbReference type="ARBA" id="ARBA00022525"/>
    </source>
</evidence>
<dbReference type="InterPro" id="IPR011049">
    <property type="entry name" value="Serralysin-like_metalloprot_C"/>
</dbReference>
<feature type="compositionally biased region" description="Polar residues" evidence="3">
    <location>
        <begin position="5065"/>
        <end position="5081"/>
    </location>
</feature>
<dbReference type="InterPro" id="IPR018511">
    <property type="entry name" value="Hemolysin-typ_Ca-bd_CS"/>
</dbReference>
<dbReference type="GO" id="GO:0005576">
    <property type="term" value="C:extracellular region"/>
    <property type="evidence" value="ECO:0007669"/>
    <property type="project" value="UniProtKB-SubCell"/>
</dbReference>
<keyword evidence="5" id="KW-1185">Reference proteome</keyword>
<dbReference type="Proteomes" id="UP000478417">
    <property type="component" value="Unassembled WGS sequence"/>
</dbReference>
<protein>
    <submittedName>
        <fullName evidence="4">LEPR-XLL domain-containing protein</fullName>
    </submittedName>
</protein>
<organism evidence="4 5">
    <name type="scientific">Oceanipulchritudo coccoides</name>
    <dbReference type="NCBI Taxonomy" id="2706888"/>
    <lineage>
        <taxon>Bacteria</taxon>
        <taxon>Pseudomonadati</taxon>
        <taxon>Verrucomicrobiota</taxon>
        <taxon>Opitutia</taxon>
        <taxon>Puniceicoccales</taxon>
        <taxon>Oceanipulchritudinaceae</taxon>
        <taxon>Oceanipulchritudo</taxon>
    </lineage>
</organism>
<evidence type="ECO:0000313" key="5">
    <source>
        <dbReference type="Proteomes" id="UP000478417"/>
    </source>
</evidence>
<name>A0A6B2LZW3_9BACT</name>
<dbReference type="Gene3D" id="2.150.10.10">
    <property type="entry name" value="Serralysin-like metalloprotease, C-terminal"/>
    <property type="match status" value="6"/>
</dbReference>
<dbReference type="SUPFAM" id="SSF51120">
    <property type="entry name" value="beta-Roll"/>
    <property type="match status" value="8"/>
</dbReference>
<dbReference type="InterPro" id="IPR050557">
    <property type="entry name" value="RTX_toxin/Mannuronan_C5-epim"/>
</dbReference>
<reference evidence="4 5" key="1">
    <citation type="submission" date="2020-02" db="EMBL/GenBank/DDBJ databases">
        <title>Albibacoteraceae fam. nov., the first described family within the subdivision 4 Verrucomicrobia.</title>
        <authorList>
            <person name="Xi F."/>
        </authorList>
    </citation>
    <scope>NUCLEOTIDE SEQUENCE [LARGE SCALE GENOMIC DNA]</scope>
    <source>
        <strain evidence="4 5">CK1056</strain>
    </source>
</reference>
<proteinExistence type="predicted"/>
<comment type="subcellular location">
    <subcellularLocation>
        <location evidence="1">Secreted</location>
    </subcellularLocation>
</comment>
<dbReference type="PROSITE" id="PS00330">
    <property type="entry name" value="HEMOLYSIN_CALCIUM"/>
    <property type="match status" value="7"/>
</dbReference>
<accession>A0A6B2LZW3</accession>
<gene>
    <name evidence="4" type="ORF">G0Q06_04055</name>
</gene>
<dbReference type="RefSeq" id="WP_163962705.1">
    <property type="nucleotide sequence ID" value="NZ_JAAGNX010000001.1"/>
</dbReference>
<evidence type="ECO:0000256" key="1">
    <source>
        <dbReference type="ARBA" id="ARBA00004613"/>
    </source>
</evidence>
<sequence length="5518" mass="583358">MSSSSKVRGRLDLEAMEPRLLLSGDSLGVLLTLETETFEEPPDAIIVQFENEISAETDGQNGTDIFSDIEDEAILNAAPSGSQVVETDSRNCDVFELEDLKGTVSTTHFSAPVSAVMIHGNGSGNDAVMTEQIVTTLHAANGPPAGEAVANQLVEDIAANKIQSATFLANDGAWENVINEARQNWALFVYSEELLGRLDAISVSVADLPGGILGEARGLDITLDIDAAGRGWYVDPTPGDHSEFVLQSDGSYIGGNGVDLLTVVMHEMGHVLGLEDGGYNGSADLMDGVVSEGIRLLPDSGFELSSSLQPVELGYAVADAIVAGLSTSTEEGLTAITAALQDLFESNSAFGNVVPGVLETQGTGEDVVESAPTVLQILDMPTDIAENFSPSANPGFYYSGPDTLQDRYEWIKSLELQIFYPPDIAKDEGALYAMDLDGDDKVTWEEAFNVLVVGQIISYLNTATILEFDGDPGIDDDDVTLNLNYFFNGGIAVLIPGFELPDFLTDRFNLSISSSIESIGTDMKFDLDLTLSFKHDNTLYLGYESEQLGIVTDPTLPGSTASPTLLDVDAGVHFKGLMIGFLNVGGSVSASDFVFAVQDKPSDPNDGMVVSVEMDQSGTIDADGSPLARTFNINVGFLGASVTNGEIKLDMDQEGGASDPSNPDALGFTLDQQGVPYSSGVILADAVPEPVDYVLPNEIIFTLTVGTNTYSPTTEVTVPFPDTNSPAPNTSIADLVGDVDAALPGSLSSLIGVGHTGGKIQLSLPNVTTYKIGFANEASGSNSITGTSAASVIGSTNPGVVRFLLSLDGSLPKLISFTPTVVDHDADANTPDEVTVFTLGLGLNISLVLEGLGSVTASIDGAGKVTFTAGAGHTLEITHTLTIDTVSEITLAELASGQLFDVDPVAPGEFLLNLSVVTLPGLEKPDSTVWEPVGTIDFTLDPWDSNVIDAVIVDVNPVTGDNVLRSRYALKDTGGNLLADPNSGSDMHELLDFNVITTTEILGLINQLGNWFGRLNASELFNEFDILFADLALGKLLDFPDLITDTLLIDDADDGVKAATNDINRLLNWVKINDQDQLSPLFLTAQQLEVELAGILYDIDDELSLGRFADLNAAKDYVDATYDPINDRLTYELILDHELIPQEVDLDFDMDLGDLGSWDSDTLTQTGIEVEGKVKLLATGQLGFTVGLKMGNAVEALIDSANLADLNAGAGITINDHLALTTLDVITPVYGRLSADAEFKLTVIRSTPSVSVHTIEILKSVTDNNDSLDDLKGDLNWELIGTGITAEIEAGYIVLKATDPTIIQFQIQSNSGNTAFTEFGLQPEAAATVNLIAPAPIDRDLEVANIIFDGVDPGWDLPFILTIYRPGGPDVFNLNVTTAMTTGNSTYNDLVTDFNTVISAALELEYGLNGASDVVVSQALGYLVFSATHEDIVALKVTPNGVVANENRSLRATGLDFYTLQRNLEEIGVASDVDPTSLVASVVYRGPTIPTDDAASGSTFGRLSQDANFTINGVAISIDEDATNKTNSSIDDLVFDFNQAINATSLKGKVIVENIAGYIQLRSIDTGINSLTIAGLNSTEARELGLEETTKSLELSLTANKLAPISYGVTSDATFELVVTGGANAGTFTVTIDDNNTIRNRTIYDLAGTINSAINAAYIDYNEANTTELVNPLAVIVQAGKIVIGPKIGDGSGAALYNPYDGLKNNPATSAAGITAFSIEPTSTSAADQLKLASGVNVVNNANLADLLIYTRDGSMYSVSLDSLRDPAPNSVPKLVGTLGALKTLISTETSGKVELAVANDGVSLLLIDKSLPGDTDFTDDPGVLRVAIFNGSPAAIQLGIFGSDTSPLNSGSYIFNPNFGNPDGIIEGARVATVDPVDRFFIRDVIASASLTVSTVDEDDSGTTPDATAEANFGFVGVKLETTSQNQELFTANVTVPFIKTEMTLGQLYDGLVDTETVLTFIGYPTLKTHENPDPPASFTLKASIFPSLPSGLLTLGASPELQFTINNPGYLHPDLGDPSNVVEFELPDISVTGVDIGDLADFTALEFDGVLAALKQISAFLDTFADYTFLGEEIPLIGVSVNDLLEVAEKFGDAVEAVELNPAGGLQLLDQKIREAFTLPEFANPSALNDYFANLGIPDPTDLITFALENLTGGDFLRFDLRLPIGFSEGRSIDLDLGEALGVDLGPVDIQGGAGFNLTGYLDARLSFGIDLNDPTKIHLFTNASGVFGKLSAKASNLAFNAALGPLGVFIKDGNIDVSITFELDNGAFAAGSDVHTEISSASDLAGLFLGDDVDDFSPSLTGSIAATLPVYVPTDSDFLGDIKLDLTGTNAISIAQLSPDYGLVIPNFSDPGILTIPDFSGIDLSSINPFNSIPLMLDSLDFFLLGLQDIVDGEVFGFELPLIGDQLSSAAGFIDDLRKDVIKPIRQFVEQAPELGQELIQKLIFSLLGPGSDDVTFGGDSLHGFLGLSSPIPGLDLLVNYLTGADLPGTITQAVIDSAVVASNPAENDFRWLFRLRDEFTPPVDFDFDLGWDALGLDMDVGLDVTMSWDLALGLGISLTDGAYLYVGDHGRTDGDADTEELVLNLEVELEDGSDLDGRLAFLQLIAEESTVPDPDLEGENTYFEATFKVDLIEKNPTDVNDGNILTFSELGSLDAVVSMDAEAEVNLFLRLQFNEDLLPEAVTALLPAVEARFVLDWETGDIFADNFSLGGSLKLLAFKEVTFDLGSFLNDFLGPVLGKIQEITGPLQPIIDVVTFPIPVISQLAGQPVTLVDIAGLTGYVEPAMIYAIADIIELINKIDASSDSLTVTLGDFALIDTAGGVGDASLAESLSLPTFDLSNDTVFDLNGALTDSGLGSFIDNIGAFKDLLSGETGSTADLTKDLISDSEAGSSGFKFPIYENPASIFGLLLGRNVDLVTYDLAPFGMDFTYTQKFPIWDGLFARITGSAGLTIDLAFGYDTQGVREFADGGFSNPLDLLAGFFVSDTNLGPTDVPELVLRGELFAGAELNLGIASAGAEGGIILTVNFDLFDPDRDGKVRVDELLGNFLYEFQYGNPLLAPVAIFDVFGDVVAQLRLFVESAFFKFTFNITPPITLFEFSIPFEREPFLATERGDGTVLLNIGPNSIQRLNGDTRDIAEKIYVRSLDSNTIEVWGEDLGVKESAAQKYDLGENKIIVGYGGEGNDLIDLSGVTHDGISYIIEGGAGDDTLIGAQAGGIIRGDEGNDTLTGGDGTDLIIGGEGSDTIHGGGSRDYIFGDTGRLSVSDQGTDTPLDDIALRIRALSGERDGVDTIFGDGGDDIIFGGGNIDTINGDAGDDLIFGDGGYFEFVSGDIPMNGGFIDLDELSFRGPGAKDIIYGNADKDTILAGAGDDFVDGGAQNDVILGGYGFDTLYGGTGADYIYGNENDDIIFGLRDPYPPSAFTPDAADNVDDDLGDYVEGGDGNDYIRGQANDDTLHGNRGADIIFGGTEEDTIGAGVLMEPWNPSPVYPVYDNEAGGDIIFGGADDDTIDAGEGSDIVFGDDGLVAYLDFDDTTGLLPVGQTGSRIRTDSGGTHKLIGDDDASLIGTYGTIDDTDTLSLDLIVTAPVATDGSDYIVGGNGKDIIFGGGSDAGVLPTGPQRDTIFGDFDPSVELIGPRPSGQDLIIGDGGRIELFGRRYAKAKAISDSNDGVDYISGNDNGDYIFGGGDEDRIYGFEDPVSFSNSLLEGVSDNDVILGDNGEIHYNANELENRIKKIYTTYTAGDSGRSDYILGNEGNDVILGGLNSSEDILNGNLGSDVIIGDQGELIFDADADLDTLDSISSYDNNLGGSDIISGHQGDDVLIGGTAGDTMYGDDATASNGADDGEDIMLGDNGDIFLIGLTGRLLVQVAAMPAGTAVDLIETKDSAESTGGPDIMSGNAKADIMLGGVNNAGVDTMFGDIDSTTPATIADDGNDILLGDNGLLDFTYLTDTDRNTLDLIQSAEDTFGGTDIISGNKGLDVAIGGTGGDTIYGDDATASAADADLEDLLIGDNADIFLVAVNGATGPDLKVVLDTAVKTITTTDTIDWSNTGGVDTISGNAKGDIIAGGVFGDLIYGDREVPNPTTTGDDGDDLILGDNGSFEWLSTGRLSEVLGIDVFANNYDLYNWFDVGTDTDLGTLDLVTTEQPTFGGRDMIYGDEGNDVVFGGTDTDIIYGDDGDEVGTTTNNDVLFGDHGRLYPQFARFELPNSTVLVPADYPSRNFFAIDTGDTHGGAGDVMHGEEGDDLMVGQQGDDRMWGGSEDDDMIGGHNVAEGYDELGTPVIDALLNPPDNLAMNDLMDGGTGNDAMAGDNAIIWRRGDDITPRFREVMGDVIYTTGPDQVDTIITNVGSVYQSDPDDAAGRDVQLLNHSDAVQANPLGRYGADVMAGGADSDVMYGQLGDDLMQGDGSIESVAVGNPYISHQLDVSDSGNNPDTDETLYFNIPEAVTDGNDYMEGNGGNDLMYGGLGQDDIIGGSSALFGLDAANALILGVEEEALRPDGSDIIFGGAGIDIARNDIGDATEDGVTHVITTDPTGHSRDADYIMGDNANVYRLVDAAEDAFLVFNYDLTTEFENRGTSADKIIPRAMEQLDYTLGGADYAGGTYTPDGVADILNGLVDNGLPDVIHGESGDDIIFGMTGSDVLYGEGQDDDIVGGYGNDWISGGTGQDGVLGDDGLILTSRNSTIGEPLYGIDGLLASDTTRKYSNGDALDETISTPGDIQIAIINVTGALKKTIDLVPFSYDPLWIGMDDEFPDNDTNIPFADDIIFGGLGSDFLHGASGDDAISGAEALPHAYVPVFNLLGEAVGILDLGYDAFTITNPINPGDVPDLTLNPGDVLAFNPIDLDGQHLNNRFRAGEFFLYDEYDPLRKILLDSDGNLWKSDLQGVAYEFLLNFDESEGVVREAGLVPKPTGQQTEDYPQVNDDGKDALFGDNGNDWLVGGTGRDNSYGGWGNDLLNADDDHDGHDDSSDLNNTPDTHPTYEDRAYGGAGRDVLIANTGGDRLIDWVGEYNSYLVPYAPFGMASVSRTMQPFLPEFLYALSSGDGADPTRYEDAISTNVPEPTRNNPNPSRNGEPFGELGLVLQKDYAWQAQTGAPADPQAGNIPGGPRDVLRTSSFNDGYSDGFFADSGLWAVEAGAFSVAPAVPGGDALSVYYVDQYIPQYFEMMATLNPEKPTGGIKSNAYIIFDYQTETDFKFAGINVSSNKLEIGHRTDDAWVVDVQSPVSGSLKSGINYNIFLAINGSNVTLVVDNTYTLTHTFELRVDEQGYTYGLSKGMVGLGANNSVATIDNVVVQKLAPEVTFTESSDFVSPTRMGFDVQTAGWACSDGWYTGSADGGLPAVNLITSAVSPAALIILSTTLNTTGEGGFVFDYYGPDDYKFVTLSQATNEILIGHQTSKGLVTDAAFSDSSLGSGDHDLQMTLKGSTLSVVWNGQLVLSHAFNAIVTDGAFGILSNSGATSFDQVTFQTDDPAYSSDGYPDVYFVKDQSSYYWEDYDYVDDDWIEPTP</sequence>
<dbReference type="PANTHER" id="PTHR38340:SF1">
    <property type="entry name" value="S-LAYER PROTEIN"/>
    <property type="match status" value="1"/>
</dbReference>
<dbReference type="NCBIfam" id="NF012209">
    <property type="entry name" value="LEPR-8K"/>
    <property type="match status" value="1"/>
</dbReference>
<dbReference type="InterPro" id="IPR053786">
    <property type="entry name" value="LEPRxLL_CS"/>
</dbReference>
<evidence type="ECO:0000313" key="4">
    <source>
        <dbReference type="EMBL" id="NDV61616.1"/>
    </source>
</evidence>
<dbReference type="Pfam" id="PF00353">
    <property type="entry name" value="HemolysinCabind"/>
    <property type="match status" value="17"/>
</dbReference>